<dbReference type="InterPro" id="IPR016181">
    <property type="entry name" value="Acyl_CoA_acyltransferase"/>
</dbReference>
<keyword evidence="3" id="KW-1185">Reference proteome</keyword>
<proteinExistence type="predicted"/>
<accession>A0A852ZGJ9</accession>
<dbReference type="SUPFAM" id="SSF55729">
    <property type="entry name" value="Acyl-CoA N-acyltransferases (Nat)"/>
    <property type="match status" value="1"/>
</dbReference>
<evidence type="ECO:0000313" key="3">
    <source>
        <dbReference type="Proteomes" id="UP000579605"/>
    </source>
</evidence>
<name>A0A852ZGJ9_9ACTN</name>
<keyword evidence="2" id="KW-0808">Transferase</keyword>
<feature type="domain" description="N-acetyltransferase" evidence="1">
    <location>
        <begin position="1"/>
        <end position="175"/>
    </location>
</feature>
<dbReference type="AlphaFoldDB" id="A0A852ZGJ9"/>
<dbReference type="Gene3D" id="3.40.630.30">
    <property type="match status" value="1"/>
</dbReference>
<dbReference type="Pfam" id="PF00583">
    <property type="entry name" value="Acetyltransf_1"/>
    <property type="match status" value="1"/>
</dbReference>
<protein>
    <submittedName>
        <fullName evidence="2">GNAT superfamily N-acetyltransferase</fullName>
    </submittedName>
</protein>
<organism evidence="2 3">
    <name type="scientific">Actinopolymorpha rutila</name>
    <dbReference type="NCBI Taxonomy" id="446787"/>
    <lineage>
        <taxon>Bacteria</taxon>
        <taxon>Bacillati</taxon>
        <taxon>Actinomycetota</taxon>
        <taxon>Actinomycetes</taxon>
        <taxon>Propionibacteriales</taxon>
        <taxon>Actinopolymorphaceae</taxon>
        <taxon>Actinopolymorpha</taxon>
    </lineage>
</organism>
<dbReference type="CDD" id="cd04301">
    <property type="entry name" value="NAT_SF"/>
    <property type="match status" value="1"/>
</dbReference>
<evidence type="ECO:0000259" key="1">
    <source>
        <dbReference type="PROSITE" id="PS51186"/>
    </source>
</evidence>
<dbReference type="PROSITE" id="PS51186">
    <property type="entry name" value="GNAT"/>
    <property type="match status" value="1"/>
</dbReference>
<dbReference type="InterPro" id="IPR000182">
    <property type="entry name" value="GNAT_dom"/>
</dbReference>
<dbReference type="Proteomes" id="UP000579605">
    <property type="component" value="Unassembled WGS sequence"/>
</dbReference>
<reference evidence="2 3" key="1">
    <citation type="submission" date="2020-07" db="EMBL/GenBank/DDBJ databases">
        <title>Sequencing the genomes of 1000 actinobacteria strains.</title>
        <authorList>
            <person name="Klenk H.-P."/>
        </authorList>
    </citation>
    <scope>NUCLEOTIDE SEQUENCE [LARGE SCALE GENOMIC DNA]</scope>
    <source>
        <strain evidence="2 3">DSM 18448</strain>
    </source>
</reference>
<sequence>MQGRAHGILVYRDGEPVGWCKYGPVDELPIAGLAKPGRKIANQAHDPTSQWRIPCFVTHKQHRGQGIARTALAAALESIQGNGGGWVEATPLAGTYSLPQRYHQLAKTYGKDSPEAQKYLEEWPTIVVRGIGRVPAERGGFGSRAWVGTVSMFERHGFEAVEIVRGSRVLMRRHL</sequence>
<dbReference type="EMBL" id="JACBZH010000001">
    <property type="protein sequence ID" value="NYH91285.1"/>
    <property type="molecule type" value="Genomic_DNA"/>
</dbReference>
<gene>
    <name evidence="2" type="ORF">F4554_003923</name>
</gene>
<comment type="caution">
    <text evidence="2">The sequence shown here is derived from an EMBL/GenBank/DDBJ whole genome shotgun (WGS) entry which is preliminary data.</text>
</comment>
<evidence type="ECO:0000313" key="2">
    <source>
        <dbReference type="EMBL" id="NYH91285.1"/>
    </source>
</evidence>
<dbReference type="GO" id="GO:0016747">
    <property type="term" value="F:acyltransferase activity, transferring groups other than amino-acyl groups"/>
    <property type="evidence" value="ECO:0007669"/>
    <property type="project" value="InterPro"/>
</dbReference>
<dbReference type="RefSeq" id="WP_179788886.1">
    <property type="nucleotide sequence ID" value="NZ_BAAARR010000023.1"/>
</dbReference>